<proteinExistence type="predicted"/>
<dbReference type="AlphaFoldDB" id="A0A510V772"/>
<keyword evidence="2" id="KW-1185">Reference proteome</keyword>
<gene>
    <name evidence="1" type="ORF">CXY01_15150</name>
</gene>
<evidence type="ECO:0000313" key="1">
    <source>
        <dbReference type="EMBL" id="GEK20995.1"/>
    </source>
</evidence>
<protein>
    <submittedName>
        <fullName evidence="1">Uncharacterized protein</fullName>
    </submittedName>
</protein>
<sequence>MPRLQIPADVLAAEPWLAALAMPADTSIDDVRARAARASAGEVIRRQHAGEERLYVRHRDGGRITTALDIAAPVVAENAKNATTRDARP</sequence>
<dbReference type="EMBL" id="BJUB01000004">
    <property type="protein sequence ID" value="GEK20995.1"/>
    <property type="molecule type" value="Genomic_DNA"/>
</dbReference>
<comment type="caution">
    <text evidence="1">The sequence shown here is derived from an EMBL/GenBank/DDBJ whole genome shotgun (WGS) entry which is preliminary data.</text>
</comment>
<evidence type="ECO:0000313" key="2">
    <source>
        <dbReference type="Proteomes" id="UP000321118"/>
    </source>
</evidence>
<dbReference type="Proteomes" id="UP000321118">
    <property type="component" value="Unassembled WGS sequence"/>
</dbReference>
<reference evidence="1 2" key="1">
    <citation type="submission" date="2019-07" db="EMBL/GenBank/DDBJ databases">
        <title>Whole genome shotgun sequence of Cellulomonas xylanilytica NBRC 101102.</title>
        <authorList>
            <person name="Hosoyama A."/>
            <person name="Uohara A."/>
            <person name="Ohji S."/>
            <person name="Ichikawa N."/>
        </authorList>
    </citation>
    <scope>NUCLEOTIDE SEQUENCE [LARGE SCALE GENOMIC DNA]</scope>
    <source>
        <strain evidence="1 2">NBRC 101102</strain>
    </source>
</reference>
<accession>A0A510V772</accession>
<name>A0A510V772_9CELL</name>
<organism evidence="1 2">
    <name type="scientific">Cellulomonas xylanilytica</name>
    <dbReference type="NCBI Taxonomy" id="233583"/>
    <lineage>
        <taxon>Bacteria</taxon>
        <taxon>Bacillati</taxon>
        <taxon>Actinomycetota</taxon>
        <taxon>Actinomycetes</taxon>
        <taxon>Micrococcales</taxon>
        <taxon>Cellulomonadaceae</taxon>
        <taxon>Cellulomonas</taxon>
    </lineage>
</organism>
<dbReference type="RefSeq" id="WP_146926703.1">
    <property type="nucleotide sequence ID" value="NZ_BJUB01000004.1"/>
</dbReference>